<organism evidence="1 2">
    <name type="scientific">Dictyoglomus thermophilum (strain ATCC 35947 / DSM 3960 / H-6-12)</name>
    <dbReference type="NCBI Taxonomy" id="309799"/>
    <lineage>
        <taxon>Bacteria</taxon>
        <taxon>Pseudomonadati</taxon>
        <taxon>Dictyoglomota</taxon>
        <taxon>Dictyoglomia</taxon>
        <taxon>Dictyoglomales</taxon>
        <taxon>Dictyoglomaceae</taxon>
        <taxon>Dictyoglomus</taxon>
    </lineage>
</organism>
<evidence type="ECO:0000313" key="1">
    <source>
        <dbReference type="EMBL" id="ACI19454.1"/>
    </source>
</evidence>
<dbReference type="AlphaFoldDB" id="B5YB56"/>
<proteinExistence type="predicted"/>
<gene>
    <name evidence="1" type="ordered locus">DICTH_1770</name>
</gene>
<reference evidence="1 2" key="1">
    <citation type="journal article" date="2014" name="Genome Announc.">
        <title>Complete Genome Sequence of the Extreme Thermophile Dictyoglomus thermophilum H-6-12.</title>
        <authorList>
            <person name="Coil D.A."/>
            <person name="Badger J.H."/>
            <person name="Forberger H.C."/>
            <person name="Riggs F."/>
            <person name="Madupu R."/>
            <person name="Fedorova N."/>
            <person name="Ward N."/>
            <person name="Robb F.T."/>
            <person name="Eisen J.A."/>
        </authorList>
    </citation>
    <scope>NUCLEOTIDE SEQUENCE [LARGE SCALE GENOMIC DNA]</scope>
    <source>
        <strain evidence="2">ATCC 35947 / DSM 3960 / H-6-12</strain>
    </source>
</reference>
<sequence>MKKKRDIKEIENSVRRIVGRMNVEDIVRKAIEHYDPPTLNGIVALDLNTGEIFSYSSIEEPTFNKNIVILYKLSVSRFPLERLFSEKDLNIAKMILGDFWNLSARDIARTLGKEFKEIEDKIFNIIMREDNPSEEIIENILDYVRKVIS</sequence>
<accession>B5YB56</accession>
<dbReference type="EMBL" id="CP001146">
    <property type="protein sequence ID" value="ACI19454.1"/>
    <property type="molecule type" value="Genomic_DNA"/>
</dbReference>
<dbReference type="PaxDb" id="309799-DICTH_1770"/>
<dbReference type="KEGG" id="dth:DICTH_1770"/>
<dbReference type="HOGENOM" id="CLU_1755930_0_0_0"/>
<name>B5YB56_DICT6</name>
<protein>
    <submittedName>
        <fullName evidence="1">Uncharacterized protein</fullName>
    </submittedName>
</protein>
<dbReference type="RefSeq" id="WP_012548086.1">
    <property type="nucleotide sequence ID" value="NC_011297.1"/>
</dbReference>
<dbReference type="STRING" id="309799.DICTH_1770"/>
<dbReference type="Proteomes" id="UP000001733">
    <property type="component" value="Chromosome"/>
</dbReference>
<keyword evidence="2" id="KW-1185">Reference proteome</keyword>
<evidence type="ECO:0000313" key="2">
    <source>
        <dbReference type="Proteomes" id="UP000001733"/>
    </source>
</evidence>